<comment type="caution">
    <text evidence="4">The sequence shown here is derived from an EMBL/GenBank/DDBJ whole genome shotgun (WGS) entry which is preliminary data.</text>
</comment>
<accession>A0ABW0P9E7</accession>
<dbReference type="PROSITE" id="PS51318">
    <property type="entry name" value="TAT"/>
    <property type="match status" value="1"/>
</dbReference>
<dbReference type="InterPro" id="IPR006059">
    <property type="entry name" value="SBP"/>
</dbReference>
<dbReference type="Pfam" id="PF13416">
    <property type="entry name" value="SBP_bac_8"/>
    <property type="match status" value="1"/>
</dbReference>
<name>A0ABW0P9E7_9HYPH</name>
<reference evidence="5" key="1">
    <citation type="journal article" date="2019" name="Int. J. Syst. Evol. Microbiol.">
        <title>The Global Catalogue of Microorganisms (GCM) 10K type strain sequencing project: providing services to taxonomists for standard genome sequencing and annotation.</title>
        <authorList>
            <consortium name="The Broad Institute Genomics Platform"/>
            <consortium name="The Broad Institute Genome Sequencing Center for Infectious Disease"/>
            <person name="Wu L."/>
            <person name="Ma J."/>
        </authorList>
    </citation>
    <scope>NUCLEOTIDE SEQUENCE [LARGE SCALE GENOMIC DNA]</scope>
    <source>
        <strain evidence="5">CCUG 43117</strain>
    </source>
</reference>
<keyword evidence="1 3" id="KW-0732">Signal</keyword>
<dbReference type="Gene3D" id="3.40.190.10">
    <property type="entry name" value="Periplasmic binding protein-like II"/>
    <property type="match status" value="2"/>
</dbReference>
<dbReference type="PANTHER" id="PTHR30006:SF2">
    <property type="entry name" value="ABC TRANSPORTER SUBSTRATE-BINDING PROTEIN"/>
    <property type="match status" value="1"/>
</dbReference>
<dbReference type="InterPro" id="IPR006311">
    <property type="entry name" value="TAT_signal"/>
</dbReference>
<feature type="chain" id="PRO_5045417663" evidence="3">
    <location>
        <begin position="29"/>
        <end position="342"/>
    </location>
</feature>
<dbReference type="RefSeq" id="WP_066721282.1">
    <property type="nucleotide sequence ID" value="NZ_JBHSLU010000092.1"/>
</dbReference>
<organism evidence="4 5">
    <name type="scientific">Bosea massiliensis</name>
    <dbReference type="NCBI Taxonomy" id="151419"/>
    <lineage>
        <taxon>Bacteria</taxon>
        <taxon>Pseudomonadati</taxon>
        <taxon>Pseudomonadota</taxon>
        <taxon>Alphaproteobacteria</taxon>
        <taxon>Hyphomicrobiales</taxon>
        <taxon>Boseaceae</taxon>
        <taxon>Bosea</taxon>
    </lineage>
</organism>
<gene>
    <name evidence="4" type="ORF">ACFPN9_24675</name>
</gene>
<evidence type="ECO:0000256" key="1">
    <source>
        <dbReference type="ARBA" id="ARBA00022729"/>
    </source>
</evidence>
<evidence type="ECO:0000256" key="2">
    <source>
        <dbReference type="ARBA" id="ARBA00022764"/>
    </source>
</evidence>
<dbReference type="EMBL" id="JBHSLU010000092">
    <property type="protein sequence ID" value="MFC5508444.1"/>
    <property type="molecule type" value="Genomic_DNA"/>
</dbReference>
<evidence type="ECO:0000256" key="3">
    <source>
        <dbReference type="SAM" id="SignalP"/>
    </source>
</evidence>
<protein>
    <submittedName>
        <fullName evidence="4">Extracellular solute-binding protein</fullName>
    </submittedName>
</protein>
<feature type="signal peptide" evidence="3">
    <location>
        <begin position="1"/>
        <end position="28"/>
    </location>
</feature>
<evidence type="ECO:0000313" key="4">
    <source>
        <dbReference type="EMBL" id="MFC5508444.1"/>
    </source>
</evidence>
<evidence type="ECO:0000313" key="5">
    <source>
        <dbReference type="Proteomes" id="UP001596060"/>
    </source>
</evidence>
<keyword evidence="5" id="KW-1185">Reference proteome</keyword>
<dbReference type="SUPFAM" id="SSF53850">
    <property type="entry name" value="Periplasmic binding protein-like II"/>
    <property type="match status" value="1"/>
</dbReference>
<proteinExistence type="predicted"/>
<keyword evidence="2" id="KW-0574">Periplasm</keyword>
<dbReference type="Proteomes" id="UP001596060">
    <property type="component" value="Unassembled WGS sequence"/>
</dbReference>
<sequence>MTQMNRRDLLAGAGALGLASLLPLRASASGSLTAAIYPGTWEEAYRGVVAPALKKNAGVDVAFDALFAVDQVAKVRAARGVPPFDCFVLDPGPAAAAQAAGLFEPIDPAKLANAAKIPTGLIKSHGVTCNAQVVGIAYNPKKFATPPKGWADLFKSPYVERLGLTGFQTTFGTVSIIEMAKVFGGSATNVEPVFAELKKAVSKAAAVAAPAAMPGLFQQGQIDIMYTNTNTVATLKGRGVDIEFIKPETGAITFQTTLHIVKGADNVANAYKYIDTAISSDVQAELQKQPYNMVPINKDVKLVETLDIKSLDELATMVTHDWTVINPQRAAWIERFNKEITK</sequence>
<dbReference type="PANTHER" id="PTHR30006">
    <property type="entry name" value="THIAMINE-BINDING PERIPLASMIC PROTEIN-RELATED"/>
    <property type="match status" value="1"/>
</dbReference>